<sequence length="110" mass="12298">MVAVLSVGFVGVSGILNEQKVEAKSYRYGGVWFEESYTKQIQRSLNNYYKYVYVGGKFIRIQGVGPMTAEDGIYGSQTGTMVRSFQSSNGLVADGICGTKTWTKLSFWYF</sequence>
<proteinExistence type="predicted"/>
<dbReference type="InterPro" id="IPR002477">
    <property type="entry name" value="Peptidoglycan-bd-like"/>
</dbReference>
<evidence type="ECO:0000259" key="1">
    <source>
        <dbReference type="Pfam" id="PF01471"/>
    </source>
</evidence>
<protein>
    <recommendedName>
        <fullName evidence="1">Peptidoglycan binding-like domain-containing protein</fullName>
    </recommendedName>
</protein>
<reference evidence="2 3" key="1">
    <citation type="submission" date="2020-03" db="EMBL/GenBank/DDBJ databases">
        <title>Soil Listeria distribution.</title>
        <authorList>
            <person name="Liao J."/>
            <person name="Wiedmann M."/>
        </authorList>
    </citation>
    <scope>NUCLEOTIDE SEQUENCE [LARGE SCALE GENOMIC DNA]</scope>
    <source>
        <strain evidence="2 3">FSL L7-1816</strain>
    </source>
</reference>
<dbReference type="AlphaFoldDB" id="A0A841XI44"/>
<feature type="domain" description="Peptidoglycan binding-like" evidence="1">
    <location>
        <begin position="39"/>
        <end position="105"/>
    </location>
</feature>
<dbReference type="EMBL" id="JAAROV010000001">
    <property type="protein sequence ID" value="MBC1315640.1"/>
    <property type="molecule type" value="Genomic_DNA"/>
</dbReference>
<gene>
    <name evidence="2" type="ORF">HB811_02535</name>
</gene>
<dbReference type="SUPFAM" id="SSF47090">
    <property type="entry name" value="PGBD-like"/>
    <property type="match status" value="1"/>
</dbReference>
<dbReference type="Proteomes" id="UP000543379">
    <property type="component" value="Unassembled WGS sequence"/>
</dbReference>
<dbReference type="InterPro" id="IPR036366">
    <property type="entry name" value="PGBDSf"/>
</dbReference>
<dbReference type="InterPro" id="IPR036365">
    <property type="entry name" value="PGBD-like_sf"/>
</dbReference>
<dbReference type="Pfam" id="PF01471">
    <property type="entry name" value="PG_binding_1"/>
    <property type="match status" value="1"/>
</dbReference>
<organism evidence="2 3">
    <name type="scientific">Listeria booriae</name>
    <dbReference type="NCBI Taxonomy" id="1552123"/>
    <lineage>
        <taxon>Bacteria</taxon>
        <taxon>Bacillati</taxon>
        <taxon>Bacillota</taxon>
        <taxon>Bacilli</taxon>
        <taxon>Bacillales</taxon>
        <taxon>Listeriaceae</taxon>
        <taxon>Listeria</taxon>
    </lineage>
</organism>
<evidence type="ECO:0000313" key="2">
    <source>
        <dbReference type="EMBL" id="MBC1315640.1"/>
    </source>
</evidence>
<dbReference type="Gene3D" id="1.10.101.10">
    <property type="entry name" value="PGBD-like superfamily/PGBD"/>
    <property type="match status" value="1"/>
</dbReference>
<evidence type="ECO:0000313" key="3">
    <source>
        <dbReference type="Proteomes" id="UP000543379"/>
    </source>
</evidence>
<name>A0A841XI44_9LIST</name>
<comment type="caution">
    <text evidence="2">The sequence shown here is derived from an EMBL/GenBank/DDBJ whole genome shotgun (WGS) entry which is preliminary data.</text>
</comment>
<accession>A0A841XI44</accession>